<proteinExistence type="predicted"/>
<evidence type="ECO:0000313" key="2">
    <source>
        <dbReference type="Proteomes" id="UP000231279"/>
    </source>
</evidence>
<dbReference type="InterPro" id="IPR036396">
    <property type="entry name" value="Cyt_P450_sf"/>
</dbReference>
<evidence type="ECO:0000313" key="1">
    <source>
        <dbReference type="EMBL" id="PIN11216.1"/>
    </source>
</evidence>
<dbReference type="GO" id="GO:0005506">
    <property type="term" value="F:iron ion binding"/>
    <property type="evidence" value="ECO:0007669"/>
    <property type="project" value="InterPro"/>
</dbReference>
<keyword evidence="2" id="KW-1185">Reference proteome</keyword>
<organism evidence="1 2">
    <name type="scientific">Handroanthus impetiginosus</name>
    <dbReference type="NCBI Taxonomy" id="429701"/>
    <lineage>
        <taxon>Eukaryota</taxon>
        <taxon>Viridiplantae</taxon>
        <taxon>Streptophyta</taxon>
        <taxon>Embryophyta</taxon>
        <taxon>Tracheophyta</taxon>
        <taxon>Spermatophyta</taxon>
        <taxon>Magnoliopsida</taxon>
        <taxon>eudicotyledons</taxon>
        <taxon>Gunneridae</taxon>
        <taxon>Pentapetalae</taxon>
        <taxon>asterids</taxon>
        <taxon>lamiids</taxon>
        <taxon>Lamiales</taxon>
        <taxon>Bignoniaceae</taxon>
        <taxon>Crescentiina</taxon>
        <taxon>Tabebuia alliance</taxon>
        <taxon>Handroanthus</taxon>
    </lineage>
</organism>
<dbReference type="Gene3D" id="1.10.630.10">
    <property type="entry name" value="Cytochrome P450"/>
    <property type="match status" value="1"/>
</dbReference>
<dbReference type="EMBL" id="NKXS01002999">
    <property type="protein sequence ID" value="PIN11216.1"/>
    <property type="molecule type" value="Genomic_DNA"/>
</dbReference>
<dbReference type="Proteomes" id="UP000231279">
    <property type="component" value="Unassembled WGS sequence"/>
</dbReference>
<dbReference type="OrthoDB" id="1729071at2759"/>
<dbReference type="STRING" id="429701.A0A2G9H125"/>
<dbReference type="GO" id="GO:0016705">
    <property type="term" value="F:oxidoreductase activity, acting on paired donors, with incorporation or reduction of molecular oxygen"/>
    <property type="evidence" value="ECO:0007669"/>
    <property type="project" value="InterPro"/>
</dbReference>
<dbReference type="PANTHER" id="PTHR47952:SF3">
    <property type="entry name" value="CYTOCHROME P450 71B3-LIKE"/>
    <property type="match status" value="1"/>
</dbReference>
<dbReference type="GO" id="GO:0020037">
    <property type="term" value="F:heme binding"/>
    <property type="evidence" value="ECO:0007669"/>
    <property type="project" value="InterPro"/>
</dbReference>
<dbReference type="PANTHER" id="PTHR47952">
    <property type="entry name" value="TRYPTAMINE 5-HYDROXYLASE"/>
    <property type="match status" value="1"/>
</dbReference>
<comment type="caution">
    <text evidence="1">The sequence shown here is derived from an EMBL/GenBank/DDBJ whole genome shotgun (WGS) entry which is preliminary data.</text>
</comment>
<dbReference type="InterPro" id="IPR001128">
    <property type="entry name" value="Cyt_P450"/>
</dbReference>
<dbReference type="SUPFAM" id="SSF48264">
    <property type="entry name" value="Cytochrome P450"/>
    <property type="match status" value="1"/>
</dbReference>
<reference evidence="2" key="1">
    <citation type="journal article" date="2018" name="Gigascience">
        <title>Genome assembly of the Pink Ipe (Handroanthus impetiginosus, Bignoniaceae), a highly valued, ecologically keystone Neotropical timber forest tree.</title>
        <authorList>
            <person name="Silva-Junior O.B."/>
            <person name="Grattapaglia D."/>
            <person name="Novaes E."/>
            <person name="Collevatti R.G."/>
        </authorList>
    </citation>
    <scope>NUCLEOTIDE SEQUENCE [LARGE SCALE GENOMIC DNA]</scope>
    <source>
        <strain evidence="2">cv. UFG-1</strain>
    </source>
</reference>
<dbReference type="GO" id="GO:0004497">
    <property type="term" value="F:monooxygenase activity"/>
    <property type="evidence" value="ECO:0007669"/>
    <property type="project" value="InterPro"/>
</dbReference>
<dbReference type="AlphaFoldDB" id="A0A2G9H125"/>
<gene>
    <name evidence="1" type="ORF">CDL12_16192</name>
</gene>
<name>A0A2G9H125_9LAMI</name>
<sequence>MTALVKRPKVMNRASGNKKFGRQKRDFEYCEYSDEFFPKRICAGMFMGIANVELIVANLLHFFDWELPPGIQTEDVDTNASRGLTVHKKNALFVIPKKYVV</sequence>
<dbReference type="Pfam" id="PF00067">
    <property type="entry name" value="p450"/>
    <property type="match status" value="1"/>
</dbReference>
<accession>A0A2G9H125</accession>
<protein>
    <submittedName>
        <fullName evidence="1">Uncharacterized protein</fullName>
    </submittedName>
</protein>